<accession>A0A382D9C6</accession>
<feature type="non-terminal residue" evidence="1">
    <location>
        <position position="1"/>
    </location>
</feature>
<dbReference type="SUPFAM" id="SSF51735">
    <property type="entry name" value="NAD(P)-binding Rossmann-fold domains"/>
    <property type="match status" value="1"/>
</dbReference>
<sequence>EIDIASLARLVAAETPGTPSVQIRGTPVPGRLGERYVPSVDRASDELGLVNHVDLAEGVRRTMAWHRNVH</sequence>
<gene>
    <name evidence="1" type="ORF">METZ01_LOCUS187135</name>
</gene>
<dbReference type="EMBL" id="UINC01037975">
    <property type="protein sequence ID" value="SVB34281.1"/>
    <property type="molecule type" value="Genomic_DNA"/>
</dbReference>
<reference evidence="1" key="1">
    <citation type="submission" date="2018-05" db="EMBL/GenBank/DDBJ databases">
        <authorList>
            <person name="Lanie J.A."/>
            <person name="Ng W.-L."/>
            <person name="Kazmierczak K.M."/>
            <person name="Andrzejewski T.M."/>
            <person name="Davidsen T.M."/>
            <person name="Wayne K.J."/>
            <person name="Tettelin H."/>
            <person name="Glass J.I."/>
            <person name="Rusch D."/>
            <person name="Podicherti R."/>
            <person name="Tsui H.-C.T."/>
            <person name="Winkler M.E."/>
        </authorList>
    </citation>
    <scope>NUCLEOTIDE SEQUENCE</scope>
</reference>
<dbReference type="Gene3D" id="3.40.50.720">
    <property type="entry name" value="NAD(P)-binding Rossmann-like Domain"/>
    <property type="match status" value="1"/>
</dbReference>
<protein>
    <recommendedName>
        <fullName evidence="2">NAD-dependent epimerase/dehydratase domain-containing protein</fullName>
    </recommendedName>
</protein>
<organism evidence="1">
    <name type="scientific">marine metagenome</name>
    <dbReference type="NCBI Taxonomy" id="408172"/>
    <lineage>
        <taxon>unclassified sequences</taxon>
        <taxon>metagenomes</taxon>
        <taxon>ecological metagenomes</taxon>
    </lineage>
</organism>
<dbReference type="InterPro" id="IPR036291">
    <property type="entry name" value="NAD(P)-bd_dom_sf"/>
</dbReference>
<evidence type="ECO:0008006" key="2">
    <source>
        <dbReference type="Google" id="ProtNLM"/>
    </source>
</evidence>
<evidence type="ECO:0000313" key="1">
    <source>
        <dbReference type="EMBL" id="SVB34281.1"/>
    </source>
</evidence>
<dbReference type="AlphaFoldDB" id="A0A382D9C6"/>
<name>A0A382D9C6_9ZZZZ</name>
<proteinExistence type="predicted"/>